<keyword evidence="1" id="KW-0560">Oxidoreductase</keyword>
<accession>A0A1I2X139</accession>
<dbReference type="Pfam" id="PF00106">
    <property type="entry name" value="adh_short"/>
    <property type="match status" value="1"/>
</dbReference>
<sequence>MQDRIALVTGSTSGIGFETALGLARHGFRVGLVGRDVARTRAAVERIRSSVPGARVDAFTADLSAQAEVRRLAREVRALYPRLDVLVNNAGAIFDRHALTPDGIERTWALDHLAYVLLSLDLLDLLKASAPSRIVNVASAAHTRGRIRFDDLGHARRFSAMAVYSQAKLGNVLFTAALARRLAGTGVTVNALHPGVIASGFAGDTGGWFGLGWRLIRPFMRTPVDGARTSLHVATASDLDGVTGRYFARSRPKATSRRAADLDLQERVWLLSLDQLGLPQTAA</sequence>
<dbReference type="PANTHER" id="PTHR43157">
    <property type="entry name" value="PHOSPHATIDYLINOSITOL-GLYCAN BIOSYNTHESIS CLASS F PROTEIN-RELATED"/>
    <property type="match status" value="1"/>
</dbReference>
<dbReference type="PRINTS" id="PR00081">
    <property type="entry name" value="GDHRDH"/>
</dbReference>
<dbReference type="STRING" id="582675.SAMN05192565_13029"/>
<reference evidence="4" key="1">
    <citation type="submission" date="2016-10" db="EMBL/GenBank/DDBJ databases">
        <authorList>
            <person name="Varghese N."/>
            <person name="Submissions S."/>
        </authorList>
    </citation>
    <scope>NUCLEOTIDE SEQUENCE [LARGE SCALE GENOMIC DNA]</scope>
    <source>
        <strain evidence="4">Gh-105</strain>
    </source>
</reference>
<dbReference type="GO" id="GO:0016491">
    <property type="term" value="F:oxidoreductase activity"/>
    <property type="evidence" value="ECO:0007669"/>
    <property type="project" value="UniProtKB-KW"/>
</dbReference>
<dbReference type="PANTHER" id="PTHR43157:SF31">
    <property type="entry name" value="PHOSPHATIDYLINOSITOL-GLYCAN BIOSYNTHESIS CLASS F PROTEIN"/>
    <property type="match status" value="1"/>
</dbReference>
<dbReference type="Gene3D" id="3.40.50.720">
    <property type="entry name" value="NAD(P)-binding Rossmann-like Domain"/>
    <property type="match status" value="1"/>
</dbReference>
<dbReference type="Proteomes" id="UP000199229">
    <property type="component" value="Unassembled WGS sequence"/>
</dbReference>
<dbReference type="InterPro" id="IPR002347">
    <property type="entry name" value="SDR_fam"/>
</dbReference>
<dbReference type="SUPFAM" id="SSF51735">
    <property type="entry name" value="NAD(P)-binding Rossmann-fold domains"/>
    <property type="match status" value="1"/>
</dbReference>
<dbReference type="InterPro" id="IPR036291">
    <property type="entry name" value="NAD(P)-bd_dom_sf"/>
</dbReference>
<proteinExistence type="inferred from homology"/>
<organism evidence="3 4">
    <name type="scientific">Methylobacterium gossipiicola</name>
    <dbReference type="NCBI Taxonomy" id="582675"/>
    <lineage>
        <taxon>Bacteria</taxon>
        <taxon>Pseudomonadati</taxon>
        <taxon>Pseudomonadota</taxon>
        <taxon>Alphaproteobacteria</taxon>
        <taxon>Hyphomicrobiales</taxon>
        <taxon>Methylobacteriaceae</taxon>
        <taxon>Methylobacterium</taxon>
    </lineage>
</organism>
<evidence type="ECO:0000313" key="3">
    <source>
        <dbReference type="EMBL" id="SFH07235.1"/>
    </source>
</evidence>
<evidence type="ECO:0000256" key="1">
    <source>
        <dbReference type="ARBA" id="ARBA00023002"/>
    </source>
</evidence>
<protein>
    <submittedName>
        <fullName evidence="3">Short-chain dehydrogenase</fullName>
    </submittedName>
</protein>
<dbReference type="AlphaFoldDB" id="A0A1I2X139"/>
<dbReference type="PRINTS" id="PR00080">
    <property type="entry name" value="SDRFAMILY"/>
</dbReference>
<comment type="similarity">
    <text evidence="2">Belongs to the short-chain dehydrogenases/reductases (SDR) family.</text>
</comment>
<evidence type="ECO:0000313" key="4">
    <source>
        <dbReference type="Proteomes" id="UP000199229"/>
    </source>
</evidence>
<keyword evidence="4" id="KW-1185">Reference proteome</keyword>
<dbReference type="CDD" id="cd05327">
    <property type="entry name" value="retinol-DH_like_SDR_c_like"/>
    <property type="match status" value="1"/>
</dbReference>
<gene>
    <name evidence="3" type="ORF">SAMN05192565_13029</name>
</gene>
<name>A0A1I2X139_9HYPH</name>
<evidence type="ECO:0000256" key="2">
    <source>
        <dbReference type="RuleBase" id="RU000363"/>
    </source>
</evidence>
<dbReference type="EMBL" id="FOPM01000030">
    <property type="protein sequence ID" value="SFH07235.1"/>
    <property type="molecule type" value="Genomic_DNA"/>
</dbReference>